<evidence type="ECO:0000256" key="1">
    <source>
        <dbReference type="SAM" id="SignalP"/>
    </source>
</evidence>
<dbReference type="Pfam" id="PF13568">
    <property type="entry name" value="OMP_b-brl_2"/>
    <property type="match status" value="1"/>
</dbReference>
<dbReference type="AlphaFoldDB" id="A0A3D6BT44"/>
<dbReference type="InterPro" id="IPR025665">
    <property type="entry name" value="Beta-barrel_OMP_2"/>
</dbReference>
<dbReference type="EMBL" id="DPRK01000201">
    <property type="protein sequence ID" value="HCY82383.1"/>
    <property type="molecule type" value="Genomic_DNA"/>
</dbReference>
<evidence type="ECO:0000259" key="2">
    <source>
        <dbReference type="Pfam" id="PF13568"/>
    </source>
</evidence>
<gene>
    <name evidence="3" type="ORF">DHV22_12675</name>
</gene>
<dbReference type="Proteomes" id="UP000263268">
    <property type="component" value="Unassembled WGS sequence"/>
</dbReference>
<protein>
    <submittedName>
        <fullName evidence="3">PorT family protein</fullName>
    </submittedName>
</protein>
<evidence type="ECO:0000313" key="4">
    <source>
        <dbReference type="Proteomes" id="UP000263268"/>
    </source>
</evidence>
<organism evidence="3 4">
    <name type="scientific">Xanthomarina gelatinilytica</name>
    <dbReference type="NCBI Taxonomy" id="1137281"/>
    <lineage>
        <taxon>Bacteria</taxon>
        <taxon>Pseudomonadati</taxon>
        <taxon>Bacteroidota</taxon>
        <taxon>Flavobacteriia</taxon>
        <taxon>Flavobacteriales</taxon>
        <taxon>Flavobacteriaceae</taxon>
        <taxon>Xanthomarina</taxon>
    </lineage>
</organism>
<feature type="chain" id="PRO_5017644339" evidence="1">
    <location>
        <begin position="35"/>
        <end position="222"/>
    </location>
</feature>
<comment type="caution">
    <text evidence="3">The sequence shown here is derived from an EMBL/GenBank/DDBJ whole genome shotgun (WGS) entry which is preliminary data.</text>
</comment>
<keyword evidence="1" id="KW-0732">Signal</keyword>
<evidence type="ECO:0000313" key="3">
    <source>
        <dbReference type="EMBL" id="HCY82383.1"/>
    </source>
</evidence>
<sequence length="222" mass="25429">MYLINSIFNKYTKKKMKNLFLAIACVAISLPTFSQVKVRPGIRLGMNASNITNHYNSERVIGINGAMFVNIHLANFYELQPELTYSNQGYNGVYHHSPEPYDPIVSSRDEVVNTHYLGLGIANKFYFVPDLGLHFILGPSLEFNISNDAYYDVTPVDFSLFGGLGYEFPIGLGIEARYKQGIIDVRDGYYDYYYDDYNDNYYNGNTKLNSVFQLSVYYKFGM</sequence>
<proteinExistence type="predicted"/>
<feature type="signal peptide" evidence="1">
    <location>
        <begin position="1"/>
        <end position="34"/>
    </location>
</feature>
<reference evidence="3 4" key="1">
    <citation type="journal article" date="2018" name="Nat. Biotechnol.">
        <title>A standardized bacterial taxonomy based on genome phylogeny substantially revises the tree of life.</title>
        <authorList>
            <person name="Parks D.H."/>
            <person name="Chuvochina M."/>
            <person name="Waite D.W."/>
            <person name="Rinke C."/>
            <person name="Skarshewski A."/>
            <person name="Chaumeil P.A."/>
            <person name="Hugenholtz P."/>
        </authorList>
    </citation>
    <scope>NUCLEOTIDE SEQUENCE [LARGE SCALE GENOMIC DNA]</scope>
    <source>
        <strain evidence="3">UBA10227</strain>
    </source>
</reference>
<feature type="domain" description="Outer membrane protein beta-barrel" evidence="2">
    <location>
        <begin position="33"/>
        <end position="185"/>
    </location>
</feature>
<name>A0A3D6BT44_9FLAO</name>
<accession>A0A3D6BT44</accession>